<protein>
    <submittedName>
        <fullName evidence="1">Uncharacterized protein</fullName>
    </submittedName>
</protein>
<evidence type="ECO:0000313" key="2">
    <source>
        <dbReference type="Proteomes" id="UP000828941"/>
    </source>
</evidence>
<comment type="caution">
    <text evidence="1">The sequence shown here is derived from an EMBL/GenBank/DDBJ whole genome shotgun (WGS) entry which is preliminary data.</text>
</comment>
<dbReference type="Proteomes" id="UP000828941">
    <property type="component" value="Chromosome 5"/>
</dbReference>
<accession>A0ACB9P775</accession>
<reference evidence="1 2" key="1">
    <citation type="journal article" date="2022" name="DNA Res.">
        <title>Chromosomal-level genome assembly of the orchid tree Bauhinia variegata (Leguminosae; Cercidoideae) supports the allotetraploid origin hypothesis of Bauhinia.</title>
        <authorList>
            <person name="Zhong Y."/>
            <person name="Chen Y."/>
            <person name="Zheng D."/>
            <person name="Pang J."/>
            <person name="Liu Y."/>
            <person name="Luo S."/>
            <person name="Meng S."/>
            <person name="Qian L."/>
            <person name="Wei D."/>
            <person name="Dai S."/>
            <person name="Zhou R."/>
        </authorList>
    </citation>
    <scope>NUCLEOTIDE SEQUENCE [LARGE SCALE GENOMIC DNA]</scope>
    <source>
        <strain evidence="1">BV-YZ2020</strain>
    </source>
</reference>
<keyword evidence="2" id="KW-1185">Reference proteome</keyword>
<proteinExistence type="predicted"/>
<sequence>MPWPLTVLLKYQLQASRLNIFIVRLLILKTLKIDLGVLVLVGIVRGIDTVKGVLYVITPLPQSSLEKVNLLMQGFIQIPTCLLQVQGCVSPYMSSSDLTVS</sequence>
<dbReference type="EMBL" id="CM039430">
    <property type="protein sequence ID" value="KAI4343804.1"/>
    <property type="molecule type" value="Genomic_DNA"/>
</dbReference>
<organism evidence="1 2">
    <name type="scientific">Bauhinia variegata</name>
    <name type="common">Purple orchid tree</name>
    <name type="synonym">Phanera variegata</name>
    <dbReference type="NCBI Taxonomy" id="167791"/>
    <lineage>
        <taxon>Eukaryota</taxon>
        <taxon>Viridiplantae</taxon>
        <taxon>Streptophyta</taxon>
        <taxon>Embryophyta</taxon>
        <taxon>Tracheophyta</taxon>
        <taxon>Spermatophyta</taxon>
        <taxon>Magnoliopsida</taxon>
        <taxon>eudicotyledons</taxon>
        <taxon>Gunneridae</taxon>
        <taxon>Pentapetalae</taxon>
        <taxon>rosids</taxon>
        <taxon>fabids</taxon>
        <taxon>Fabales</taxon>
        <taxon>Fabaceae</taxon>
        <taxon>Cercidoideae</taxon>
        <taxon>Cercideae</taxon>
        <taxon>Bauhiniinae</taxon>
        <taxon>Bauhinia</taxon>
    </lineage>
</organism>
<name>A0ACB9P775_BAUVA</name>
<gene>
    <name evidence="1" type="ORF">L6164_011112</name>
</gene>
<evidence type="ECO:0000313" key="1">
    <source>
        <dbReference type="EMBL" id="KAI4343804.1"/>
    </source>
</evidence>